<feature type="signal peptide" evidence="1">
    <location>
        <begin position="1"/>
        <end position="23"/>
    </location>
</feature>
<proteinExistence type="predicted"/>
<reference evidence="2 3" key="1">
    <citation type="submission" date="2019-08" db="EMBL/GenBank/DDBJ databases">
        <title>Lentzea from Indian Himalayas.</title>
        <authorList>
            <person name="Mandal S."/>
            <person name="Mallick Gupta A."/>
            <person name="Maiti P.K."/>
            <person name="Sarkar J."/>
            <person name="Mandal S."/>
        </authorList>
    </citation>
    <scope>NUCLEOTIDE SEQUENCE [LARGE SCALE GENOMIC DNA]</scope>
    <source>
        <strain evidence="2 3">PSKA42</strain>
    </source>
</reference>
<dbReference type="Proteomes" id="UP001515943">
    <property type="component" value="Unassembled WGS sequence"/>
</dbReference>
<evidence type="ECO:0000313" key="3">
    <source>
        <dbReference type="Proteomes" id="UP001515943"/>
    </source>
</evidence>
<evidence type="ECO:0000256" key="1">
    <source>
        <dbReference type="SAM" id="SignalP"/>
    </source>
</evidence>
<comment type="caution">
    <text evidence="2">The sequence shown here is derived from an EMBL/GenBank/DDBJ whole genome shotgun (WGS) entry which is preliminary data.</text>
</comment>
<feature type="chain" id="PRO_5046993736" evidence="1">
    <location>
        <begin position="24"/>
        <end position="117"/>
    </location>
</feature>
<evidence type="ECO:0000313" key="2">
    <source>
        <dbReference type="EMBL" id="NKE60139.1"/>
    </source>
</evidence>
<dbReference type="RefSeq" id="WP_167976799.1">
    <property type="nucleotide sequence ID" value="NZ_VSRL01000110.1"/>
</dbReference>
<protein>
    <submittedName>
        <fullName evidence="2">SH3 domain-containing protein</fullName>
    </submittedName>
</protein>
<accession>A0ABX1FMX9</accession>
<keyword evidence="1" id="KW-0732">Signal</keyword>
<keyword evidence="3" id="KW-1185">Reference proteome</keyword>
<name>A0ABX1FMX9_9PSEU</name>
<sequence>MRFVLGSLLAALALVAGSGVAQADPPSPPYPMVTAWADAEVRTCEALSCPVDHVIPAGTSSIGICWTRGQTVYDHGIYNNIWIMVSMNSGGRYLASAIYFKGNERANLPYENDCGPY</sequence>
<organism evidence="2 3">
    <name type="scientific">Lentzea indica</name>
    <dbReference type="NCBI Taxonomy" id="2604800"/>
    <lineage>
        <taxon>Bacteria</taxon>
        <taxon>Bacillati</taxon>
        <taxon>Actinomycetota</taxon>
        <taxon>Actinomycetes</taxon>
        <taxon>Pseudonocardiales</taxon>
        <taxon>Pseudonocardiaceae</taxon>
        <taxon>Lentzea</taxon>
    </lineage>
</organism>
<dbReference type="EMBL" id="VSRL01000110">
    <property type="protein sequence ID" value="NKE60139.1"/>
    <property type="molecule type" value="Genomic_DNA"/>
</dbReference>
<gene>
    <name evidence="2" type="ORF">FXN61_26395</name>
</gene>